<proteinExistence type="inferred from homology"/>
<dbReference type="InterPro" id="IPR055099">
    <property type="entry name" value="Ig_NUP210_7th"/>
</dbReference>
<dbReference type="InterPro" id="IPR055095">
    <property type="entry name" value="NUP210_Ig_C"/>
</dbReference>
<dbReference type="InterPro" id="IPR057586">
    <property type="entry name" value="Ig_NUP210_16th"/>
</dbReference>
<dbReference type="SMART" id="SM00635">
    <property type="entry name" value="BID_2"/>
    <property type="match status" value="1"/>
</dbReference>
<dbReference type="Pfam" id="PF22957">
    <property type="entry name" value="NUP210_Ig"/>
    <property type="match status" value="1"/>
</dbReference>
<dbReference type="Proteomes" id="UP000234681">
    <property type="component" value="Chromosome 2"/>
</dbReference>
<dbReference type="Pfam" id="PF26184">
    <property type="entry name" value="Ig_NUP210_8th"/>
    <property type="match status" value="1"/>
</dbReference>
<dbReference type="InterPro" id="IPR055098">
    <property type="entry name" value="Ig_NUP210_3rd"/>
</dbReference>
<evidence type="ECO:0000256" key="9">
    <source>
        <dbReference type="SAM" id="Phobius"/>
    </source>
</evidence>
<evidence type="ECO:0000313" key="12">
    <source>
        <dbReference type="Proteomes" id="UP000234681"/>
    </source>
</evidence>
<gene>
    <name evidence="11" type="primary">RGD1310250_predicted</name>
    <name evidence="11" type="ORF">rCG_62595</name>
</gene>
<dbReference type="InterPro" id="IPR003343">
    <property type="entry name" value="Big_2"/>
</dbReference>
<dbReference type="Gene3D" id="2.60.40.1080">
    <property type="match status" value="2"/>
</dbReference>
<dbReference type="Pfam" id="PF22963">
    <property type="entry name" value="Ig_NUP210_3rd"/>
    <property type="match status" value="1"/>
</dbReference>
<dbReference type="InterPro" id="IPR058779">
    <property type="entry name" value="Ig_NUP210_13th"/>
</dbReference>
<dbReference type="PANTHER" id="PTHR23019:SF1">
    <property type="entry name" value="NUCLEAR PORE MEMBRANE GLYCOPROTEIN 210-LIKE"/>
    <property type="match status" value="1"/>
</dbReference>
<evidence type="ECO:0000259" key="10">
    <source>
        <dbReference type="SMART" id="SM00635"/>
    </source>
</evidence>
<dbReference type="Pfam" id="PF02368">
    <property type="entry name" value="Big_2"/>
    <property type="match status" value="1"/>
</dbReference>
<dbReference type="Pfam" id="PF26182">
    <property type="entry name" value="Ig_NUP210_5th"/>
    <property type="match status" value="1"/>
</dbReference>
<evidence type="ECO:0000256" key="7">
    <source>
        <dbReference type="ARBA" id="ARBA00023180"/>
    </source>
</evidence>
<dbReference type="GO" id="GO:0031965">
    <property type="term" value="C:nuclear membrane"/>
    <property type="evidence" value="ECO:0007669"/>
    <property type="project" value="UniProtKB-SubCell"/>
</dbReference>
<keyword evidence="8" id="KW-0539">Nucleus</keyword>
<dbReference type="Pfam" id="PF26181">
    <property type="entry name" value="Ig_NUP210_13th"/>
    <property type="match status" value="1"/>
</dbReference>
<dbReference type="InterPro" id="IPR055097">
    <property type="entry name" value="Ig_NUP210_2nd"/>
</dbReference>
<comment type="similarity">
    <text evidence="2">Belongs to the NUP210 family.</text>
</comment>
<dbReference type="Pfam" id="PF22969">
    <property type="entry name" value="Ig_NUP210_2nd"/>
    <property type="match status" value="1"/>
</dbReference>
<feature type="domain" description="BIG2" evidence="10">
    <location>
        <begin position="840"/>
        <end position="915"/>
    </location>
</feature>
<dbReference type="Pfam" id="PF22959">
    <property type="entry name" value="Ig_NUP210_15th"/>
    <property type="match status" value="1"/>
</dbReference>
<dbReference type="Pfam" id="PF25354">
    <property type="entry name" value="Ig_NUP210_16th"/>
    <property type="match status" value="1"/>
</dbReference>
<organism evidence="11 12">
    <name type="scientific">Rattus norvegicus</name>
    <name type="common">Rat</name>
    <dbReference type="NCBI Taxonomy" id="10116"/>
    <lineage>
        <taxon>Eukaryota</taxon>
        <taxon>Metazoa</taxon>
        <taxon>Chordata</taxon>
        <taxon>Craniata</taxon>
        <taxon>Vertebrata</taxon>
        <taxon>Euteleostomi</taxon>
        <taxon>Mammalia</taxon>
        <taxon>Eutheria</taxon>
        <taxon>Euarchontoglires</taxon>
        <taxon>Glires</taxon>
        <taxon>Rodentia</taxon>
        <taxon>Myomorpha</taxon>
        <taxon>Muroidea</taxon>
        <taxon>Muridae</taxon>
        <taxon>Murinae</taxon>
        <taxon>Rattus</taxon>
    </lineage>
</organism>
<evidence type="ECO:0000256" key="4">
    <source>
        <dbReference type="ARBA" id="ARBA00022729"/>
    </source>
</evidence>
<sequence>MIAFGAPRPRGFRLLFSLTPHHFFLFLIGTLANKLNVPQVLLPFSREPGRVPFLLEAQRGCYIWHSTQHDAVAIQPLYENGTSCSQRAVLVAESTQPIRLSSIILAREVVTDHELRCDVKVDVIDNIEIVSRTRELYVDDAPLELMVRALDSKGNTFSTLAGMVFEWSIAQDKESSREELSSKIRILNYSEAEYSPPDYITEMEKEEKQGDVILVSGMRTGAAVVKVRIHEPFYKKVAAALIRLLVLENIFLIPSHDTYLLVGAYMKYRVAKMVQGRMTEGKFPLEHYTLELQDHRLIDVGLRSGTVALLDEKTAMVTALQLGQTNLVFVHKNVHMRSVSGLPNSTIYVVEPGFLGFTIHPGGRWSLEVGQVYIITVEVFDKSSTRVYISDSNSSQPKTYQINHQQEVKIYFPIQLKPSFLAFPHYPLGISNRFTVQVEGGSGNFTWSSSNETVAMVTTKGVVTAGQVYVMKLNKMELLPFQADVEIGQIIEALNPVEVALVTWHSVKEMVFEGGPHPWILEPSRFFLELSMEKAEAIRITEVRLPAKRKQNQYVYRVRLELGEQVLTLRIGNHPGVLNPSPSVEKVQVRFICAHPASMLVTPMYKVPAGTQPCPLPQYNKQLIPVSSVRDTVLELAVFDQHGRKFDNFSSLMLEWKSSNETLARFESPKSVEMGISNSPRSAGVELLLVEDVTVQPENATIYNHPDVKLVPAHPGFLTLKVYDLCLAYLGPAMAQVRVSDIQEVELDLIDKVEIGKTVLVVVRVLGSSKHPFRNKYFRNMDVRLQLASAIVTLRLTEDQDEYSENYMLRAVTVGQTTLVAIATDRMGRKFTSAPRHIEVFPPFRLVPEKMTLIITNMMQIMSEGGPQPQSTIHFSISNQTVAAVNRRGQVTAKVVGTAVVHGTIQTVNEDTGKVIVFSQDEVQIEVVQLQAVRILAAATRLVTATEVFLQLPAENNFAMVVHTKAAGRTTIKVTVRSKNSSFGQFERNVLELSDEIQILVFEKLQLFYADCQREQILMPMNSQLKLHTNRDDLLLIGPGNKNYTYMAQAVNKGVTVVGLWDQRHPGMADYIPVAVEHAIEPDTKLISVGDVICFSTQLVSQHGEPGVWMISTNNIIQTDTVTGVGVARSPGTATIFHDIPGVVKTFREVVVNASSRLTLSYDLKTYLTNTPNATVFKLFISTGRSVNLKGSCTPSQALAVEKVLLPETLMLCHVQFSNTLLDIPASKVFHIYSEFSVEKGVYVCLIKVRQESEELRQVLSVADTSVYGWATLLSERGKNGMQRILIPFIPGFYMNQSEFVLGHKDTGELRILGVERVLESLEVFHSSPFLTVSGHKHSTLTTSVTLYLIRIVNFTAFQQMSSPAFINVSCALTNQHEAVVVRAKDVSGADHCEESGVFKNFVGSYQILLFTLFAVLASTAFIFL</sequence>
<evidence type="ECO:0000256" key="3">
    <source>
        <dbReference type="ARBA" id="ARBA00022692"/>
    </source>
</evidence>
<dbReference type="Pfam" id="PF24991">
    <property type="entry name" value="Ig_NUP210_4th"/>
    <property type="match status" value="1"/>
</dbReference>
<dbReference type="SUPFAM" id="SSF49373">
    <property type="entry name" value="Invasin/intimin cell-adhesion fragments"/>
    <property type="match status" value="2"/>
</dbReference>
<dbReference type="InterPro" id="IPR055096">
    <property type="entry name" value="Ig_NUP210_1st"/>
</dbReference>
<dbReference type="InterPro" id="IPR055094">
    <property type="entry name" value="NUP210_Ig15"/>
</dbReference>
<feature type="transmembrane region" description="Helical" evidence="9">
    <location>
        <begin position="1406"/>
        <end position="1424"/>
    </location>
</feature>
<evidence type="ECO:0000313" key="11">
    <source>
        <dbReference type="EMBL" id="EDM00586.1"/>
    </source>
</evidence>
<keyword evidence="4" id="KW-0732">Signal</keyword>
<dbReference type="InterPro" id="IPR045197">
    <property type="entry name" value="NUP210-like"/>
</dbReference>
<dbReference type="EMBL" id="CH473976">
    <property type="protein sequence ID" value="EDM00586.1"/>
    <property type="molecule type" value="Genomic_DNA"/>
</dbReference>
<evidence type="ECO:0000256" key="1">
    <source>
        <dbReference type="ARBA" id="ARBA00004590"/>
    </source>
</evidence>
<name>A6J6K3_RAT</name>
<feature type="non-terminal residue" evidence="11">
    <location>
        <position position="1425"/>
    </location>
</feature>
<keyword evidence="6 9" id="KW-0472">Membrane</keyword>
<evidence type="ECO:0000256" key="8">
    <source>
        <dbReference type="ARBA" id="ARBA00023242"/>
    </source>
</evidence>
<accession>A6J6K3</accession>
<keyword evidence="7" id="KW-0325">Glycoprotein</keyword>
<dbReference type="Pfam" id="PF22967">
    <property type="entry name" value="Ig_NUP210_1st"/>
    <property type="match status" value="1"/>
</dbReference>
<reference evidence="11 12" key="1">
    <citation type="submission" date="2005-09" db="EMBL/GenBank/DDBJ databases">
        <authorList>
            <person name="Mural R.J."/>
            <person name="Li P.W."/>
            <person name="Adams M.D."/>
            <person name="Amanatides P.G."/>
            <person name="Baden-Tillson H."/>
            <person name="Barnstead M."/>
            <person name="Chin S.H."/>
            <person name="Dew I."/>
            <person name="Evans C.A."/>
            <person name="Ferriera S."/>
            <person name="Flanigan M."/>
            <person name="Fosler C."/>
            <person name="Glodek A."/>
            <person name="Gu Z."/>
            <person name="Holt R.A."/>
            <person name="Jennings D."/>
            <person name="Kraft C.L."/>
            <person name="Lu F."/>
            <person name="Nguyen T."/>
            <person name="Nusskern D.R."/>
            <person name="Pfannkoch C.M."/>
            <person name="Sitter C."/>
            <person name="Sutton G.G."/>
            <person name="Venter J.C."/>
            <person name="Wang Z."/>
            <person name="Woodage T."/>
            <person name="Zheng X.H."/>
            <person name="Zhong F."/>
        </authorList>
    </citation>
    <scope>NUCLEOTIDE SEQUENCE [LARGE SCALE GENOMIC DNA]</scope>
    <source>
        <strain>BN</strain>
        <strain evidence="12">Sprague-Dawley</strain>
    </source>
</reference>
<comment type="subcellular location">
    <subcellularLocation>
        <location evidence="1">Nucleus membrane</location>
        <topology evidence="1">Single-pass membrane protein</topology>
    </subcellularLocation>
</comment>
<evidence type="ECO:0000256" key="6">
    <source>
        <dbReference type="ARBA" id="ARBA00023136"/>
    </source>
</evidence>
<dbReference type="Pfam" id="PF22962">
    <property type="entry name" value="Ig_NUP210_7th"/>
    <property type="match status" value="1"/>
</dbReference>
<protein>
    <submittedName>
        <fullName evidence="11">Uncharacterized protein RGD1310250_predicted</fullName>
    </submittedName>
</protein>
<keyword evidence="5 9" id="KW-1133">Transmembrane helix</keyword>
<dbReference type="InterPro" id="IPR056897">
    <property type="entry name" value="Ig_NUP210_4th"/>
</dbReference>
<evidence type="ECO:0000256" key="5">
    <source>
        <dbReference type="ARBA" id="ARBA00022989"/>
    </source>
</evidence>
<dbReference type="PANTHER" id="PTHR23019">
    <property type="entry name" value="NUCLEAR PORE MEMBRANE GLYCOPROTEIN GP210-RELATED"/>
    <property type="match status" value="1"/>
</dbReference>
<keyword evidence="3 9" id="KW-0812">Transmembrane</keyword>
<evidence type="ECO:0000256" key="2">
    <source>
        <dbReference type="ARBA" id="ARBA00007313"/>
    </source>
</evidence>
<dbReference type="InterPro" id="IPR008964">
    <property type="entry name" value="Invasin/intimin_cell_adhesion"/>
</dbReference>